<dbReference type="EMBL" id="WUMK01000004">
    <property type="protein sequence ID" value="MXN46062.1"/>
    <property type="molecule type" value="Genomic_DNA"/>
</dbReference>
<protein>
    <submittedName>
        <fullName evidence="1">Uncharacterized protein</fullName>
    </submittedName>
</protein>
<name>A0A6N8SGP4_9HYPH</name>
<reference evidence="1 2" key="1">
    <citation type="submission" date="2019-12" db="EMBL/GenBank/DDBJ databases">
        <title>Shinella kummerowiae sp. nov., a symbiotic bacterium isolated from root nodules of the herbal legume Kummerowia stipulacea.</title>
        <authorList>
            <person name="Gao J."/>
        </authorList>
    </citation>
    <scope>NUCLEOTIDE SEQUENCE [LARGE SCALE GENOMIC DNA]</scope>
    <source>
        <strain evidence="1 2">CCBAU 25048</strain>
    </source>
</reference>
<dbReference type="OrthoDB" id="8421551at2"/>
<organism evidence="1 2">
    <name type="scientific">Shinella kummerowiae</name>
    <dbReference type="NCBI Taxonomy" id="417745"/>
    <lineage>
        <taxon>Bacteria</taxon>
        <taxon>Pseudomonadati</taxon>
        <taxon>Pseudomonadota</taxon>
        <taxon>Alphaproteobacteria</taxon>
        <taxon>Hyphomicrobiales</taxon>
        <taxon>Rhizobiaceae</taxon>
        <taxon>Shinella</taxon>
    </lineage>
</organism>
<evidence type="ECO:0000313" key="2">
    <source>
        <dbReference type="Proteomes" id="UP000435802"/>
    </source>
</evidence>
<comment type="caution">
    <text evidence="1">The sequence shown here is derived from an EMBL/GenBank/DDBJ whole genome shotgun (WGS) entry which is preliminary data.</text>
</comment>
<sequence>MKIRLKAPAGATTTGIYGKDGKEMAVGEVLDLENEPVGWVGRYDIISGGSTEGKTAVTNPAPAYAVAETSPGWFVINKDGEAVTKKLRQSDLEGFDTMSDEDKAAFADLHKVEA</sequence>
<dbReference type="Proteomes" id="UP000435802">
    <property type="component" value="Unassembled WGS sequence"/>
</dbReference>
<evidence type="ECO:0000313" key="1">
    <source>
        <dbReference type="EMBL" id="MXN46062.1"/>
    </source>
</evidence>
<keyword evidence="2" id="KW-1185">Reference proteome</keyword>
<dbReference type="AlphaFoldDB" id="A0A6N8SGP4"/>
<proteinExistence type="predicted"/>
<gene>
    <name evidence="1" type="ORF">GR138_12760</name>
</gene>
<dbReference type="RefSeq" id="WP_160859609.1">
    <property type="nucleotide sequence ID" value="NZ_WUMK01000004.1"/>
</dbReference>
<accession>A0A6N8SGP4</accession>